<evidence type="ECO:0000256" key="2">
    <source>
        <dbReference type="ARBA" id="ARBA00022475"/>
    </source>
</evidence>
<dbReference type="AlphaFoldDB" id="A0A399J1N9"/>
<evidence type="ECO:0000256" key="6">
    <source>
        <dbReference type="ARBA" id="ARBA00023136"/>
    </source>
</evidence>
<evidence type="ECO:0000256" key="3">
    <source>
        <dbReference type="ARBA" id="ARBA00022519"/>
    </source>
</evidence>
<dbReference type="GO" id="GO:0005886">
    <property type="term" value="C:plasma membrane"/>
    <property type="evidence" value="ECO:0007669"/>
    <property type="project" value="UniProtKB-SubCell"/>
</dbReference>
<evidence type="ECO:0000313" key="8">
    <source>
        <dbReference type="EMBL" id="RII38419.1"/>
    </source>
</evidence>
<dbReference type="OrthoDB" id="9806984at2"/>
<dbReference type="Proteomes" id="UP000265848">
    <property type="component" value="Unassembled WGS sequence"/>
</dbReference>
<feature type="domain" description="Mce/MlaD" evidence="7">
    <location>
        <begin position="273"/>
        <end position="367"/>
    </location>
</feature>
<evidence type="ECO:0000256" key="4">
    <source>
        <dbReference type="ARBA" id="ARBA00022692"/>
    </source>
</evidence>
<evidence type="ECO:0000256" key="1">
    <source>
        <dbReference type="ARBA" id="ARBA00004533"/>
    </source>
</evidence>
<keyword evidence="5" id="KW-1133">Transmembrane helix</keyword>
<evidence type="ECO:0000259" key="7">
    <source>
        <dbReference type="Pfam" id="PF02470"/>
    </source>
</evidence>
<name>A0A399J1N9_9RHOB</name>
<gene>
    <name evidence="8" type="ORF">DL237_12145</name>
</gene>
<keyword evidence="4" id="KW-0812">Transmembrane</keyword>
<reference evidence="8 9" key="1">
    <citation type="submission" date="2018-08" db="EMBL/GenBank/DDBJ databases">
        <title>Pseudooceanicola sediminis CY03 in the family Rhodobacteracea.</title>
        <authorList>
            <person name="Zhang Y.-J."/>
        </authorList>
    </citation>
    <scope>NUCLEOTIDE SEQUENCE [LARGE SCALE GENOMIC DNA]</scope>
    <source>
        <strain evidence="8 9">CY03</strain>
    </source>
</reference>
<dbReference type="InterPro" id="IPR051800">
    <property type="entry name" value="PqiA-PqiB_transport"/>
</dbReference>
<dbReference type="Pfam" id="PF02470">
    <property type="entry name" value="MlaD"/>
    <property type="match status" value="2"/>
</dbReference>
<dbReference type="PANTHER" id="PTHR30462:SF2">
    <property type="entry name" value="INTERMEMBRANE TRANSPORT PROTEIN PQIB"/>
    <property type="match status" value="1"/>
</dbReference>
<keyword evidence="2" id="KW-1003">Cell membrane</keyword>
<dbReference type="InterPro" id="IPR003399">
    <property type="entry name" value="Mce/MlaD"/>
</dbReference>
<dbReference type="EMBL" id="QWJJ01000010">
    <property type="protein sequence ID" value="RII38419.1"/>
    <property type="molecule type" value="Genomic_DNA"/>
</dbReference>
<protein>
    <submittedName>
        <fullName evidence="8">MCE family protein</fullName>
    </submittedName>
</protein>
<sequence length="666" mass="70090">MALIIALGVAFDNYIKRGPLIQITFENAEGIAANETELRYRDLAVGVVEKVGFSKGLEKVQVFVRLDRNVADYVDDDAAFWVVRPEVTARGVTGLGTVLSGVYIQGIWNSTPGGLRSEFEGASQPPLNPDGRPGLKLRLRAAPDGSLTGNTPIEYRGIDVGQMGKAEISQDGTTIEADAIIFEPHNRLISSATRFWDTSGFKFSFGANGAELDFSSLATVLSGGTSFSTQISGGTAVQPGTIFTVYSDESAARASMFSEEDGVLLTYSAIFDENVPGLSPDSQVTYGGLRIGQVSSVNGFIDPERFGDDKVRLAVTMQIRPARLGLDDTTGKAAALKFFADHVAENGLRARLATASILTGGLKIEIVEVPDAPEATVDTDADPFPIFPTAPSRITDVSASADGIFKRISALPIEQLMNSAVATLDNISRLTGSDDIRAVPGEVRALLGDARDFVESDALQALPGQIGSIATEVEKVVLAINTRDAVGRIVEAIDNVSKAAGSVSGAVAGVPQLVQRIDNVAAGAETVPLDQLAQSLDGLLQSADAFVGTPEARALPGDVSAALDELRRLLAELRNGGLIENANTTMLSAREAADSIAGAADDLPAMMARVRAVLDRAGTTLQGYDAQSGVGREATDTLREVQRAAAAISALARELQRNPNSLLFGR</sequence>
<comment type="caution">
    <text evidence="8">The sequence shown here is derived from an EMBL/GenBank/DDBJ whole genome shotgun (WGS) entry which is preliminary data.</text>
</comment>
<evidence type="ECO:0000313" key="9">
    <source>
        <dbReference type="Proteomes" id="UP000265848"/>
    </source>
</evidence>
<keyword evidence="3" id="KW-0997">Cell inner membrane</keyword>
<keyword evidence="6" id="KW-0472">Membrane</keyword>
<feature type="domain" description="Mce/MlaD" evidence="7">
    <location>
        <begin position="18"/>
        <end position="105"/>
    </location>
</feature>
<accession>A0A399J1N9</accession>
<evidence type="ECO:0000256" key="5">
    <source>
        <dbReference type="ARBA" id="ARBA00022989"/>
    </source>
</evidence>
<dbReference type="PANTHER" id="PTHR30462">
    <property type="entry name" value="INTERMEMBRANE TRANSPORT PROTEIN PQIB-RELATED"/>
    <property type="match status" value="1"/>
</dbReference>
<comment type="subcellular location">
    <subcellularLocation>
        <location evidence="1">Cell inner membrane</location>
    </subcellularLocation>
</comment>
<proteinExistence type="predicted"/>
<organism evidence="8 9">
    <name type="scientific">Pseudooceanicola sediminis</name>
    <dbReference type="NCBI Taxonomy" id="2211117"/>
    <lineage>
        <taxon>Bacteria</taxon>
        <taxon>Pseudomonadati</taxon>
        <taxon>Pseudomonadota</taxon>
        <taxon>Alphaproteobacteria</taxon>
        <taxon>Rhodobacterales</taxon>
        <taxon>Paracoccaceae</taxon>
        <taxon>Pseudooceanicola</taxon>
    </lineage>
</organism>
<keyword evidence="9" id="KW-1185">Reference proteome</keyword>